<name>A0AAD5VBU4_9APHY</name>
<organism evidence="1 2">
    <name type="scientific">Meripilus lineatus</name>
    <dbReference type="NCBI Taxonomy" id="2056292"/>
    <lineage>
        <taxon>Eukaryota</taxon>
        <taxon>Fungi</taxon>
        <taxon>Dikarya</taxon>
        <taxon>Basidiomycota</taxon>
        <taxon>Agaricomycotina</taxon>
        <taxon>Agaricomycetes</taxon>
        <taxon>Polyporales</taxon>
        <taxon>Meripilaceae</taxon>
        <taxon>Meripilus</taxon>
    </lineage>
</organism>
<evidence type="ECO:0000313" key="1">
    <source>
        <dbReference type="EMBL" id="KAJ3487813.1"/>
    </source>
</evidence>
<proteinExistence type="predicted"/>
<gene>
    <name evidence="1" type="ORF">NLI96_g3283</name>
</gene>
<reference evidence="1" key="1">
    <citation type="submission" date="2022-07" db="EMBL/GenBank/DDBJ databases">
        <title>Genome Sequence of Physisporinus lineatus.</title>
        <authorList>
            <person name="Buettner E."/>
        </authorList>
    </citation>
    <scope>NUCLEOTIDE SEQUENCE</scope>
    <source>
        <strain evidence="1">VT162</strain>
    </source>
</reference>
<keyword evidence="2" id="KW-1185">Reference proteome</keyword>
<protein>
    <submittedName>
        <fullName evidence="1">Uncharacterized protein</fullName>
    </submittedName>
</protein>
<dbReference type="AlphaFoldDB" id="A0AAD5VBU4"/>
<comment type="caution">
    <text evidence="1">The sequence shown here is derived from an EMBL/GenBank/DDBJ whole genome shotgun (WGS) entry which is preliminary data.</text>
</comment>
<evidence type="ECO:0000313" key="2">
    <source>
        <dbReference type="Proteomes" id="UP001212997"/>
    </source>
</evidence>
<sequence>MRTTAFLPPTILSPDLLFPPDLLTYKRILDRSSTFLFSFCVTRGSELNSGVLRNLKTYLWCFDVANVSQLGGPQDQLEVTMAEEIVDTNTPLDDFFADYPGFAYDRTKPIMDEFKRMCRQLEWGENHENRKAARNALKDALTLQFNEIYGTDIHAFEPWRKLCQILGISPIPETITECRKVVKRTHVNLVDLVDAHRIGTEVKKFQDIKSLRKYSKQHKKIFPIQRAKAGGVLKYLLRPIFT</sequence>
<dbReference type="EMBL" id="JANAWD010000082">
    <property type="protein sequence ID" value="KAJ3487813.1"/>
    <property type="molecule type" value="Genomic_DNA"/>
</dbReference>
<dbReference type="Proteomes" id="UP001212997">
    <property type="component" value="Unassembled WGS sequence"/>
</dbReference>
<accession>A0AAD5VBU4</accession>
<dbReference type="PANTHER" id="PTHR38846:SF1">
    <property type="entry name" value="C3H1-TYPE DOMAIN-CONTAINING PROTEIN"/>
    <property type="match status" value="1"/>
</dbReference>
<dbReference type="PANTHER" id="PTHR38846">
    <property type="entry name" value="C3H1-TYPE DOMAIN-CONTAINING PROTEIN"/>
    <property type="match status" value="1"/>
</dbReference>